<dbReference type="EMBL" id="JAZGSY010000157">
    <property type="protein sequence ID" value="KAL1839430.1"/>
    <property type="molecule type" value="Genomic_DNA"/>
</dbReference>
<evidence type="ECO:0000256" key="4">
    <source>
        <dbReference type="ARBA" id="ARBA00022475"/>
    </source>
</evidence>
<dbReference type="Proteomes" id="UP001583172">
    <property type="component" value="Unassembled WGS sequence"/>
</dbReference>
<feature type="transmembrane region" description="Helical" evidence="9">
    <location>
        <begin position="324"/>
        <end position="341"/>
    </location>
</feature>
<evidence type="ECO:0000313" key="12">
    <source>
        <dbReference type="Proteomes" id="UP001583172"/>
    </source>
</evidence>
<dbReference type="Pfam" id="PF01544">
    <property type="entry name" value="CorA"/>
    <property type="match status" value="1"/>
</dbReference>
<evidence type="ECO:0000256" key="8">
    <source>
        <dbReference type="SAM" id="MobiDB-lite"/>
    </source>
</evidence>
<evidence type="ECO:0000256" key="5">
    <source>
        <dbReference type="ARBA" id="ARBA00022692"/>
    </source>
</evidence>
<dbReference type="Pfam" id="PF10645">
    <property type="entry name" value="Carb_bind"/>
    <property type="match status" value="1"/>
</dbReference>
<evidence type="ECO:0000256" key="9">
    <source>
        <dbReference type="SAM" id="Phobius"/>
    </source>
</evidence>
<dbReference type="InterPro" id="IPR002523">
    <property type="entry name" value="MgTranspt_CorA/ZnTranspt_ZntB"/>
</dbReference>
<organism evidence="11 12">
    <name type="scientific">Humicola insolens</name>
    <name type="common">Soft-rot fungus</name>
    <dbReference type="NCBI Taxonomy" id="85995"/>
    <lineage>
        <taxon>Eukaryota</taxon>
        <taxon>Fungi</taxon>
        <taxon>Dikarya</taxon>
        <taxon>Ascomycota</taxon>
        <taxon>Pezizomycotina</taxon>
        <taxon>Sordariomycetes</taxon>
        <taxon>Sordariomycetidae</taxon>
        <taxon>Sordariales</taxon>
        <taxon>Chaetomiaceae</taxon>
        <taxon>Mycothermus</taxon>
    </lineage>
</organism>
<dbReference type="SUPFAM" id="SSF143865">
    <property type="entry name" value="CorA soluble domain-like"/>
    <property type="match status" value="1"/>
</dbReference>
<evidence type="ECO:0000313" key="11">
    <source>
        <dbReference type="EMBL" id="KAL1839430.1"/>
    </source>
</evidence>
<dbReference type="SUPFAM" id="SSF144083">
    <property type="entry name" value="Magnesium transport protein CorA, transmembrane region"/>
    <property type="match status" value="1"/>
</dbReference>
<keyword evidence="6 9" id="KW-1133">Transmembrane helix</keyword>
<protein>
    <recommendedName>
        <fullName evidence="10">Endo-1,3(4)-beta-glucanase 1 carbohydrate binding domain-containing protein</fullName>
    </recommendedName>
</protein>
<evidence type="ECO:0000256" key="3">
    <source>
        <dbReference type="ARBA" id="ARBA00022448"/>
    </source>
</evidence>
<dbReference type="InterPro" id="IPR045863">
    <property type="entry name" value="CorA_TM1_TM2"/>
</dbReference>
<dbReference type="PANTHER" id="PTHR46494">
    <property type="entry name" value="CORA FAMILY METAL ION TRANSPORTER (EUROFUNG)"/>
    <property type="match status" value="1"/>
</dbReference>
<feature type="region of interest" description="Disordered" evidence="8">
    <location>
        <begin position="27"/>
        <end position="51"/>
    </location>
</feature>
<evidence type="ECO:0000256" key="2">
    <source>
        <dbReference type="ARBA" id="ARBA00009765"/>
    </source>
</evidence>
<feature type="transmembrane region" description="Helical" evidence="9">
    <location>
        <begin position="361"/>
        <end position="382"/>
    </location>
</feature>
<comment type="subcellular location">
    <subcellularLocation>
        <location evidence="1">Cell membrane</location>
        <topology evidence="1">Multi-pass membrane protein</topology>
    </subcellularLocation>
</comment>
<evidence type="ECO:0000259" key="10">
    <source>
        <dbReference type="Pfam" id="PF10645"/>
    </source>
</evidence>
<dbReference type="PANTHER" id="PTHR46494:SF1">
    <property type="entry name" value="CORA FAMILY METAL ION TRANSPORTER (EUROFUNG)"/>
    <property type="match status" value="1"/>
</dbReference>
<keyword evidence="7 9" id="KW-0472">Membrane</keyword>
<evidence type="ECO:0000256" key="6">
    <source>
        <dbReference type="ARBA" id="ARBA00022989"/>
    </source>
</evidence>
<feature type="domain" description="Endo-1,3(4)-beta-glucanase 1 carbohydrate binding" evidence="10">
    <location>
        <begin position="446"/>
        <end position="493"/>
    </location>
</feature>
<comment type="caution">
    <text evidence="11">The sequence shown here is derived from an EMBL/GenBank/DDBJ whole genome shotgun (WGS) entry which is preliminary data.</text>
</comment>
<keyword evidence="5 9" id="KW-0812">Transmembrane</keyword>
<keyword evidence="3" id="KW-0813">Transport</keyword>
<proteinExistence type="inferred from homology"/>
<dbReference type="InterPro" id="IPR018909">
    <property type="entry name" value="Eng1_septum"/>
</dbReference>
<gene>
    <name evidence="11" type="ORF">VTJ49DRAFT_1500</name>
</gene>
<dbReference type="Gene3D" id="3.30.460.20">
    <property type="entry name" value="CorA soluble domain-like"/>
    <property type="match status" value="1"/>
</dbReference>
<dbReference type="Gene3D" id="1.20.58.340">
    <property type="entry name" value="Magnesium transport protein CorA, transmembrane region"/>
    <property type="match status" value="2"/>
</dbReference>
<evidence type="ECO:0000256" key="7">
    <source>
        <dbReference type="ARBA" id="ARBA00023136"/>
    </source>
</evidence>
<name>A0ABR3VC49_HUMIN</name>
<sequence>MDKMPVAQSGDDSVDAAQTVEDFQEFTSQPGWHPGAEPGVDPTKPDGGHASMPTLIARCEITVVDFSQDKLSIKKLNNETLPGFLEQPQPEWVRCRWINVNGLSWDVIQTLGRYKNLHRLAIEDIMNTRNRTKSEWYPTHAFVILTLLNFFEQSAEDIEVPIIHRLQTIDTIVRQSCDASMLGQAIIDGIIDLAIPVVACYGDVIGDLELDVLNRPTIEHTKKLYILISEIHKILALINPITALINTLRDHETDIAQDALMSHLLDPDHGVIITHLTYTYLGDILDHCVLITETLNQLKASAEGMIDLIFNTISAYQNESMKQLTIATIIFLPLTFLTGYFGQNFAGFTDLDYGVSYFWKIAIPVVVFTIIILLREVIYEYLRALLQQHRNIWIFLACNVVRFTIDRDLLLYRIKLSEPPGMRRSAQAVSALLGLVHGVIGELLDCGPARYDPAQYVCWDNQFLCPIIAGEPLSHCAGACYSKFMYTCTNNILTLLPPVDTPFTLTVHNPNIPIIHDKPVTAAGLHWSLNGETSSYCPTVVPRDVCPPGNTTVIVASGGSVAMSVMVPGGQQAYLDPYWNMAYTQAHSAYVPPGSLRTGFGAYQGGGFVNLNGNGWGWVACPPRASGGGGTAWNLVARNDTNAERLSSCHPVNLKVNPVPAGTFGAWQYT</sequence>
<reference evidence="11 12" key="1">
    <citation type="journal article" date="2024" name="Commun. Biol.">
        <title>Comparative genomic analysis of thermophilic fungi reveals convergent evolutionary adaptations and gene losses.</title>
        <authorList>
            <person name="Steindorff A.S."/>
            <person name="Aguilar-Pontes M.V."/>
            <person name="Robinson A.J."/>
            <person name="Andreopoulos B."/>
            <person name="LaButti K."/>
            <person name="Kuo A."/>
            <person name="Mondo S."/>
            <person name="Riley R."/>
            <person name="Otillar R."/>
            <person name="Haridas S."/>
            <person name="Lipzen A."/>
            <person name="Grimwood J."/>
            <person name="Schmutz J."/>
            <person name="Clum A."/>
            <person name="Reid I.D."/>
            <person name="Moisan M.C."/>
            <person name="Butler G."/>
            <person name="Nguyen T.T.M."/>
            <person name="Dewar K."/>
            <person name="Conant G."/>
            <person name="Drula E."/>
            <person name="Henrissat B."/>
            <person name="Hansel C."/>
            <person name="Singer S."/>
            <person name="Hutchinson M.I."/>
            <person name="de Vries R.P."/>
            <person name="Natvig D.O."/>
            <person name="Powell A.J."/>
            <person name="Tsang A."/>
            <person name="Grigoriev I.V."/>
        </authorList>
    </citation>
    <scope>NUCLEOTIDE SEQUENCE [LARGE SCALE GENOMIC DNA]</scope>
    <source>
        <strain evidence="11 12">CBS 620.91</strain>
    </source>
</reference>
<comment type="similarity">
    <text evidence="2">Belongs to the CorA metal ion transporter (MIT) (TC 1.A.35) family.</text>
</comment>
<keyword evidence="4" id="KW-1003">Cell membrane</keyword>
<accession>A0ABR3VC49</accession>
<evidence type="ECO:0000256" key="1">
    <source>
        <dbReference type="ARBA" id="ARBA00004651"/>
    </source>
</evidence>
<dbReference type="InterPro" id="IPR045861">
    <property type="entry name" value="CorA_cytoplasmic_dom"/>
</dbReference>
<keyword evidence="12" id="KW-1185">Reference proteome</keyword>